<dbReference type="AlphaFoldDB" id="A0A1N6N0X1"/>
<evidence type="ECO:0000313" key="3">
    <source>
        <dbReference type="Proteomes" id="UP000196435"/>
    </source>
</evidence>
<reference evidence="3" key="1">
    <citation type="submission" date="2016-12" db="EMBL/GenBank/DDBJ databases">
        <authorList>
            <person name="Gaudriault S."/>
        </authorList>
    </citation>
    <scope>NUCLEOTIDE SEQUENCE [LARGE SCALE GENOMIC DNA]</scope>
    <source>
        <strain evidence="3">HGB1681 (deposited as PTA-6826 in the American Type Culture Collection)</strain>
    </source>
</reference>
<reference evidence="1 4" key="3">
    <citation type="journal article" date="2017" name="Nat. Microbiol.">
        <title>Natural product diversity associated with the nematode symbionts Photorhabdus and Xenorhabdus.</title>
        <authorList>
            <person name="Tobias N.J."/>
            <person name="Wolff H."/>
            <person name="Djahanschiri B."/>
            <person name="Grundmann F."/>
            <person name="Kronenwerth M."/>
            <person name="Shi Y.M."/>
            <person name="Simonyi S."/>
            <person name="Grun P."/>
            <person name="Shapiro-Ilan D."/>
            <person name="Pidot S.J."/>
            <person name="Stinear T.P."/>
            <person name="Ebersberger I."/>
            <person name="Bode H.B."/>
        </authorList>
    </citation>
    <scope>NUCLEOTIDE SEQUENCE [LARGE SCALE GENOMIC DNA]</scope>
    <source>
        <strain evidence="1 4">DSM 16336</strain>
    </source>
</reference>
<dbReference type="OrthoDB" id="9939492at2"/>
<protein>
    <submittedName>
        <fullName evidence="2">Uncharacterized protein</fullName>
    </submittedName>
</protein>
<accession>A0A1N6N0X1</accession>
<evidence type="ECO:0000313" key="4">
    <source>
        <dbReference type="Proteomes" id="UP000224871"/>
    </source>
</evidence>
<sequence length="65" mass="7552">MEKTSDDNRNIKAPLNLAERLQTYLFTWSSSEKNQDTVHLIEMAIDTTNKIIENLNQLTQSNNEK</sequence>
<proteinExistence type="predicted"/>
<name>A0A1N6N0X1_9GAMM</name>
<dbReference type="EMBL" id="FTLG01000230">
    <property type="protein sequence ID" value="SIP74773.1"/>
    <property type="molecule type" value="Genomic_DNA"/>
</dbReference>
<organism evidence="2 3">
    <name type="scientific">Xenorhabdus innexi</name>
    <dbReference type="NCBI Taxonomy" id="290109"/>
    <lineage>
        <taxon>Bacteria</taxon>
        <taxon>Pseudomonadati</taxon>
        <taxon>Pseudomonadota</taxon>
        <taxon>Gammaproteobacteria</taxon>
        <taxon>Enterobacterales</taxon>
        <taxon>Morganellaceae</taxon>
        <taxon>Xenorhabdus</taxon>
    </lineage>
</organism>
<dbReference type="RefSeq" id="WP_086954098.1">
    <property type="nucleotide sequence ID" value="NZ_CAWNQC010000236.1"/>
</dbReference>
<dbReference type="Proteomes" id="UP000196435">
    <property type="component" value="Unassembled WGS sequence"/>
</dbReference>
<dbReference type="EMBL" id="NIBU01000039">
    <property type="protein sequence ID" value="PHM31321.1"/>
    <property type="molecule type" value="Genomic_DNA"/>
</dbReference>
<dbReference type="Proteomes" id="UP000224871">
    <property type="component" value="Unassembled WGS sequence"/>
</dbReference>
<keyword evidence="4" id="KW-1185">Reference proteome</keyword>
<gene>
    <name evidence="1" type="ORF">Xinn_02867</name>
    <name evidence="2" type="ORF">XIS1_840042</name>
</gene>
<reference evidence="2" key="2">
    <citation type="submission" date="2016-12" db="EMBL/GenBank/DDBJ databases">
        <authorList>
            <person name="Song W.-J."/>
            <person name="Kurnit D.M."/>
        </authorList>
    </citation>
    <scope>NUCLEOTIDE SEQUENCE [LARGE SCALE GENOMIC DNA]</scope>
    <source>
        <strain evidence="2">HGB1681</strain>
    </source>
</reference>
<evidence type="ECO:0000313" key="2">
    <source>
        <dbReference type="EMBL" id="SIP74773.1"/>
    </source>
</evidence>
<evidence type="ECO:0000313" key="1">
    <source>
        <dbReference type="EMBL" id="PHM31321.1"/>
    </source>
</evidence>